<sequence length="116" mass="12724">MPIGSLHEIVVDCSNPIALARFWQALIGGEVIEEADDWVVLDGDEDGFYIGFQKVSERKSGKNRVHLDVDVDDLDRAIDEAEQLGARKIGGLVDTDDGPFQVMADPEGNEFCFITG</sequence>
<protein>
    <recommendedName>
        <fullName evidence="1">VOC domain-containing protein</fullName>
    </recommendedName>
</protein>
<evidence type="ECO:0000259" key="1">
    <source>
        <dbReference type="PROSITE" id="PS51819"/>
    </source>
</evidence>
<proteinExistence type="predicted"/>
<dbReference type="OrthoDB" id="3212826at2"/>
<dbReference type="InterPro" id="IPR029068">
    <property type="entry name" value="Glyas_Bleomycin-R_OHBP_Dase"/>
</dbReference>
<organism evidence="2 3">
    <name type="scientific">Ilumatobacter fluminis</name>
    <dbReference type="NCBI Taxonomy" id="467091"/>
    <lineage>
        <taxon>Bacteria</taxon>
        <taxon>Bacillati</taxon>
        <taxon>Actinomycetota</taxon>
        <taxon>Acidimicrobiia</taxon>
        <taxon>Acidimicrobiales</taxon>
        <taxon>Ilumatobacteraceae</taxon>
        <taxon>Ilumatobacter</taxon>
    </lineage>
</organism>
<gene>
    <name evidence="2" type="ORF">BDK89_1087</name>
</gene>
<dbReference type="Proteomes" id="UP000294558">
    <property type="component" value="Unassembled WGS sequence"/>
</dbReference>
<evidence type="ECO:0000313" key="3">
    <source>
        <dbReference type="Proteomes" id="UP000294558"/>
    </source>
</evidence>
<dbReference type="SUPFAM" id="SSF54593">
    <property type="entry name" value="Glyoxalase/Bleomycin resistance protein/Dihydroxybiphenyl dioxygenase"/>
    <property type="match status" value="1"/>
</dbReference>
<dbReference type="CDD" id="cd06587">
    <property type="entry name" value="VOC"/>
    <property type="match status" value="1"/>
</dbReference>
<dbReference type="PROSITE" id="PS51819">
    <property type="entry name" value="VOC"/>
    <property type="match status" value="1"/>
</dbReference>
<dbReference type="RefSeq" id="WP_133867958.1">
    <property type="nucleotide sequence ID" value="NZ_JAVJPS010000004.1"/>
</dbReference>
<name>A0A4R7HZ36_9ACTN</name>
<feature type="domain" description="VOC" evidence="1">
    <location>
        <begin position="5"/>
        <end position="116"/>
    </location>
</feature>
<accession>A0A4R7HZ36</accession>
<dbReference type="PANTHER" id="PTHR35908">
    <property type="entry name" value="HYPOTHETICAL FUSION PROTEIN"/>
    <property type="match status" value="1"/>
</dbReference>
<evidence type="ECO:0000313" key="2">
    <source>
        <dbReference type="EMBL" id="TDT15516.1"/>
    </source>
</evidence>
<dbReference type="EMBL" id="SOAU01000001">
    <property type="protein sequence ID" value="TDT15516.1"/>
    <property type="molecule type" value="Genomic_DNA"/>
</dbReference>
<dbReference type="Pfam" id="PF18029">
    <property type="entry name" value="Glyoxalase_6"/>
    <property type="match status" value="1"/>
</dbReference>
<reference evidence="2 3" key="1">
    <citation type="submission" date="2019-03" db="EMBL/GenBank/DDBJ databases">
        <title>Sequencing the genomes of 1000 actinobacteria strains.</title>
        <authorList>
            <person name="Klenk H.-P."/>
        </authorList>
    </citation>
    <scope>NUCLEOTIDE SEQUENCE [LARGE SCALE GENOMIC DNA]</scope>
    <source>
        <strain evidence="2 3">DSM 18936</strain>
    </source>
</reference>
<comment type="caution">
    <text evidence="2">The sequence shown here is derived from an EMBL/GenBank/DDBJ whole genome shotgun (WGS) entry which is preliminary data.</text>
</comment>
<dbReference type="AlphaFoldDB" id="A0A4R7HZ36"/>
<dbReference type="InterPro" id="IPR037523">
    <property type="entry name" value="VOC_core"/>
</dbReference>
<dbReference type="InterPro" id="IPR041581">
    <property type="entry name" value="Glyoxalase_6"/>
</dbReference>
<dbReference type="PANTHER" id="PTHR35908:SF1">
    <property type="entry name" value="CONSERVED PROTEIN"/>
    <property type="match status" value="1"/>
</dbReference>
<keyword evidence="3" id="KW-1185">Reference proteome</keyword>
<dbReference type="Gene3D" id="3.10.180.10">
    <property type="entry name" value="2,3-Dihydroxybiphenyl 1,2-Dioxygenase, domain 1"/>
    <property type="match status" value="1"/>
</dbReference>